<evidence type="ECO:0000313" key="2">
    <source>
        <dbReference type="EMBL" id="PCG70837.1"/>
    </source>
</evidence>
<comment type="caution">
    <text evidence="2">The sequence shown here is derived from an EMBL/GenBank/DDBJ whole genome shotgun (WGS) entry which is preliminary data.</text>
</comment>
<proteinExistence type="predicted"/>
<feature type="compositionally biased region" description="Polar residues" evidence="1">
    <location>
        <begin position="189"/>
        <end position="199"/>
    </location>
</feature>
<gene>
    <name evidence="2" type="ORF">B5V51_2519</name>
</gene>
<feature type="region of interest" description="Disordered" evidence="1">
    <location>
        <begin position="535"/>
        <end position="585"/>
    </location>
</feature>
<feature type="compositionally biased region" description="Basic and acidic residues" evidence="1">
    <location>
        <begin position="98"/>
        <end position="107"/>
    </location>
</feature>
<sequence>MKEKTFNPPEKIKIKFTRNNEEVHLEGHWPQIHPVLEQVVQIFHKEAEPPVTENKSKVIALQPAKEPSSGVSTPIIITPVDPEVHEKVDEIEKEIFKEIEARDREEENVPNGVESNVTKRKIGRPRKSTSSLPSPAKQPKLSNGVEVNASEENLRTRRQKAKETEVKSVDNEENVSKRQARTPRKVLNETLNTSDSKTIQTRRSRQNLDTSKSNDEEEVRYMLPPKNSRLSLKSPANKKNQKPRKSAEKNPKIYSSPENFSLNSIDSTQGYQDSDPSPINKENKRKKMMDASSFVIRTRKSLRRSTRRRSHPYAYCNSYEDSSNSSVDASVQIVARENSSTASEPYRSESYQLLMPRAKQSMIRLESIDEITPANNETYFVKQLESTAKDNKGTSTRASKITSPPGQMSSDIGSSSNVSLPMSPELSVVENISVSKETLNNMDDFPTINEMQSNVVQVPTLCGNYMLSEVDVSVPLMQQECEFESCDTMMQVSPEPMSIVTDSLIKKIDTVSIKEQAATDTLDKKLHDMLIDSAKKMTRSQSSKTKDSMMEVDVTSSSEVQKKARTKKRCSTPQKRKGTKKSVAPKVDPVIEEEYVESCSHSGRKSCPALLQSHFDNNVVPEEVNINKLTISDEKPKGRKKKDIIRVKIQRPKNKIAQEKRRAKSAKDTSRISVFTDSGINDTESELFLPANESIDLIHNHSETCLNANECVGDSIEFVENSKSVISLGDSMQSGDNRWISQSGNIDEHSSTPDLFCNNAQDVSFYTRNNSDNIDNTSDTVYHSPLGTEISANSLMTEDLSDDAPQPAVRSAKWYLLSEDDTNTNIVGKGSTMLSGSASGCGSNLKQLFPITCAIPDLSTITEMSKENDNSRKPTLEELDGLTGDDFNSHSIFDSNF</sequence>
<feature type="compositionally biased region" description="Basic residues" evidence="1">
    <location>
        <begin position="118"/>
        <end position="127"/>
    </location>
</feature>
<feature type="compositionally biased region" description="Polar residues" evidence="1">
    <location>
        <begin position="393"/>
        <end position="419"/>
    </location>
</feature>
<accession>A0A2A4JFJ0</accession>
<evidence type="ECO:0000256" key="1">
    <source>
        <dbReference type="SAM" id="MobiDB-lite"/>
    </source>
</evidence>
<organism evidence="2">
    <name type="scientific">Heliothis virescens</name>
    <name type="common">Tobacco budworm moth</name>
    <dbReference type="NCBI Taxonomy" id="7102"/>
    <lineage>
        <taxon>Eukaryota</taxon>
        <taxon>Metazoa</taxon>
        <taxon>Ecdysozoa</taxon>
        <taxon>Arthropoda</taxon>
        <taxon>Hexapoda</taxon>
        <taxon>Insecta</taxon>
        <taxon>Pterygota</taxon>
        <taxon>Neoptera</taxon>
        <taxon>Endopterygota</taxon>
        <taxon>Lepidoptera</taxon>
        <taxon>Glossata</taxon>
        <taxon>Ditrysia</taxon>
        <taxon>Noctuoidea</taxon>
        <taxon>Noctuidae</taxon>
        <taxon>Heliothinae</taxon>
        <taxon>Heliothis</taxon>
    </lineage>
</organism>
<feature type="region of interest" description="Disordered" evidence="1">
    <location>
        <begin position="390"/>
        <end position="419"/>
    </location>
</feature>
<feature type="compositionally biased region" description="Basic and acidic residues" evidence="1">
    <location>
        <begin position="161"/>
        <end position="176"/>
    </location>
</feature>
<feature type="region of interest" description="Disordered" evidence="1">
    <location>
        <begin position="98"/>
        <end position="290"/>
    </location>
</feature>
<dbReference type="EMBL" id="NWSH01001566">
    <property type="protein sequence ID" value="PCG70837.1"/>
    <property type="molecule type" value="Genomic_DNA"/>
</dbReference>
<name>A0A2A4JFJ0_HELVI</name>
<feature type="compositionally biased region" description="Polar residues" evidence="1">
    <location>
        <begin position="256"/>
        <end position="277"/>
    </location>
</feature>
<dbReference type="AlphaFoldDB" id="A0A2A4JFJ0"/>
<protein>
    <submittedName>
        <fullName evidence="2">Uncharacterized protein</fullName>
    </submittedName>
</protein>
<reference evidence="2" key="1">
    <citation type="submission" date="2017-09" db="EMBL/GenBank/DDBJ databases">
        <title>Contemporary evolution of a Lepidopteran species, Heliothis virescens, in response to modern agricultural practices.</title>
        <authorList>
            <person name="Fritz M.L."/>
            <person name="Deyonke A.M."/>
            <person name="Papanicolaou A."/>
            <person name="Micinski S."/>
            <person name="Westbrook J."/>
            <person name="Gould F."/>
        </authorList>
    </citation>
    <scope>NUCLEOTIDE SEQUENCE [LARGE SCALE GENOMIC DNA]</scope>
    <source>
        <strain evidence="2">HvINT-</strain>
        <tissue evidence="2">Whole body</tissue>
    </source>
</reference>
<feature type="compositionally biased region" description="Basic residues" evidence="1">
    <location>
        <begin position="563"/>
        <end position="580"/>
    </location>
</feature>